<organism evidence="2 3">
    <name type="scientific">Tectimicrobiota bacterium</name>
    <dbReference type="NCBI Taxonomy" id="2528274"/>
    <lineage>
        <taxon>Bacteria</taxon>
        <taxon>Pseudomonadati</taxon>
        <taxon>Nitrospinota/Tectimicrobiota group</taxon>
        <taxon>Candidatus Tectimicrobiota</taxon>
    </lineage>
</organism>
<dbReference type="InterPro" id="IPR011335">
    <property type="entry name" value="Restrct_endonuc-II-like"/>
</dbReference>
<reference evidence="2" key="1">
    <citation type="submission" date="2019-03" db="EMBL/GenBank/DDBJ databases">
        <title>Lake Tanganyika Metagenome-Assembled Genomes (MAGs).</title>
        <authorList>
            <person name="Tran P."/>
        </authorList>
    </citation>
    <scope>NUCLEOTIDE SEQUENCE</scope>
    <source>
        <strain evidence="2">K_DeepCast_65m_m2_066</strain>
    </source>
</reference>
<proteinExistence type="predicted"/>
<dbReference type="PANTHER" id="PTHR34107">
    <property type="entry name" value="SLL0198 PROTEIN-RELATED"/>
    <property type="match status" value="1"/>
</dbReference>
<dbReference type="EMBL" id="VGLS01000432">
    <property type="protein sequence ID" value="MBM3224898.1"/>
    <property type="molecule type" value="Genomic_DNA"/>
</dbReference>
<name>A0A937W118_UNCTE</name>
<dbReference type="InterPro" id="IPR012296">
    <property type="entry name" value="Nuclease_put_TT1808"/>
</dbReference>
<gene>
    <name evidence="2" type="ORF">FJZ47_13995</name>
</gene>
<evidence type="ECO:0000313" key="3">
    <source>
        <dbReference type="Proteomes" id="UP000712673"/>
    </source>
</evidence>
<accession>A0A937W118</accession>
<dbReference type="Gene3D" id="3.90.1570.10">
    <property type="entry name" value="tt1808, chain A"/>
    <property type="match status" value="1"/>
</dbReference>
<keyword evidence="2" id="KW-0378">Hydrolase</keyword>
<comment type="caution">
    <text evidence="2">The sequence shown here is derived from an EMBL/GenBank/DDBJ whole genome shotgun (WGS) entry which is preliminary data.</text>
</comment>
<dbReference type="CDD" id="cd06260">
    <property type="entry name" value="DUF820-like"/>
    <property type="match status" value="1"/>
</dbReference>
<dbReference type="SUPFAM" id="SSF52980">
    <property type="entry name" value="Restriction endonuclease-like"/>
    <property type="match status" value="1"/>
</dbReference>
<dbReference type="Pfam" id="PF05685">
    <property type="entry name" value="Uma2"/>
    <property type="match status" value="1"/>
</dbReference>
<dbReference type="AlphaFoldDB" id="A0A937W118"/>
<evidence type="ECO:0000313" key="2">
    <source>
        <dbReference type="EMBL" id="MBM3224898.1"/>
    </source>
</evidence>
<sequence>MRLSTRATLDDLYRVAGKAELINGEIVLMAPTGGRPSRVSLEIAMRLRGYEREHGGGYAFPNNVAFAVQLPHRESFSPDASWYVGAVPDMRFPLGAPVFAAEVRSEYDYGRTAEREMAAKRADYFACGTLVVWDVDVLSEEVIRSYKAADPDHLVILRRGDLADAEPAVPGWRMAVNELFA</sequence>
<keyword evidence="2" id="KW-0540">Nuclease</keyword>
<keyword evidence="2" id="KW-0255">Endonuclease</keyword>
<evidence type="ECO:0000259" key="1">
    <source>
        <dbReference type="Pfam" id="PF05685"/>
    </source>
</evidence>
<dbReference type="PANTHER" id="PTHR34107:SF7">
    <property type="entry name" value="SLR2092 PROTEIN"/>
    <property type="match status" value="1"/>
</dbReference>
<feature type="domain" description="Putative restriction endonuclease" evidence="1">
    <location>
        <begin position="17"/>
        <end position="176"/>
    </location>
</feature>
<dbReference type="GO" id="GO:0004519">
    <property type="term" value="F:endonuclease activity"/>
    <property type="evidence" value="ECO:0007669"/>
    <property type="project" value="UniProtKB-KW"/>
</dbReference>
<dbReference type="Proteomes" id="UP000712673">
    <property type="component" value="Unassembled WGS sequence"/>
</dbReference>
<protein>
    <submittedName>
        <fullName evidence="2">Uma2 family endonuclease</fullName>
    </submittedName>
</protein>
<dbReference type="InterPro" id="IPR008538">
    <property type="entry name" value="Uma2"/>
</dbReference>